<dbReference type="AlphaFoldDB" id="A0AAE0K3C6"/>
<proteinExistence type="predicted"/>
<dbReference type="PANTHER" id="PTHR33112:SF16">
    <property type="entry name" value="HETEROKARYON INCOMPATIBILITY DOMAIN-CONTAINING PROTEIN"/>
    <property type="match status" value="1"/>
</dbReference>
<name>A0AAE0K3C6_9PEZI</name>
<protein>
    <submittedName>
        <fullName evidence="1">Uncharacterized protein</fullName>
    </submittedName>
</protein>
<dbReference type="EMBL" id="JAULSN010000006">
    <property type="protein sequence ID" value="KAK3368845.1"/>
    <property type="molecule type" value="Genomic_DNA"/>
</dbReference>
<evidence type="ECO:0000313" key="1">
    <source>
        <dbReference type="EMBL" id="KAK3368845.1"/>
    </source>
</evidence>
<sequence>MGPAVEECKTTLDNYRARLDRKAFYNLSASIQDTISDKEKDRMASYYQHSVFTIAAECRSPQDGLLAGPPERPFKKLKGYIYVHRHPWRSDVSYLAEADCNELMSRGWVYFECRTRPPASICNDVVGLICRKLIENEEDDNNGESSVPFRVGFKSRFFSVSADKRQAWYDPITIYSRMKLSYPAKDHLAAVPRIAAEFSNVAIVSKKEKEVKNPSASNMVNTVNTATTNPLQYLAGLWLADMHHGLLWHATDTAAARPCSCGAPSWSWALVGGDGGVNRFGQHSLAVKENCGIISAKGSILKVKGSSCPSSSPVASEPTDEPGTAGGWGVFERADLLHESPATDRENTLTLTLALAIATRKNYGGVPALFAYDVLDVLFVEPVAGFGAAGRFRRVGVGSVFEKATLHVFNMAKVMEIKLV</sequence>
<evidence type="ECO:0000313" key="2">
    <source>
        <dbReference type="Proteomes" id="UP001287356"/>
    </source>
</evidence>
<dbReference type="Proteomes" id="UP001287356">
    <property type="component" value="Unassembled WGS sequence"/>
</dbReference>
<keyword evidence="2" id="KW-1185">Reference proteome</keyword>
<reference evidence="1" key="1">
    <citation type="journal article" date="2023" name="Mol. Phylogenet. Evol.">
        <title>Genome-scale phylogeny and comparative genomics of the fungal order Sordariales.</title>
        <authorList>
            <person name="Hensen N."/>
            <person name="Bonometti L."/>
            <person name="Westerberg I."/>
            <person name="Brannstrom I.O."/>
            <person name="Guillou S."/>
            <person name="Cros-Aarteil S."/>
            <person name="Calhoun S."/>
            <person name="Haridas S."/>
            <person name="Kuo A."/>
            <person name="Mondo S."/>
            <person name="Pangilinan J."/>
            <person name="Riley R."/>
            <person name="LaButti K."/>
            <person name="Andreopoulos B."/>
            <person name="Lipzen A."/>
            <person name="Chen C."/>
            <person name="Yan M."/>
            <person name="Daum C."/>
            <person name="Ng V."/>
            <person name="Clum A."/>
            <person name="Steindorff A."/>
            <person name="Ohm R.A."/>
            <person name="Martin F."/>
            <person name="Silar P."/>
            <person name="Natvig D.O."/>
            <person name="Lalanne C."/>
            <person name="Gautier V."/>
            <person name="Ament-Velasquez S.L."/>
            <person name="Kruys A."/>
            <person name="Hutchinson M.I."/>
            <person name="Powell A.J."/>
            <person name="Barry K."/>
            <person name="Miller A.N."/>
            <person name="Grigoriev I.V."/>
            <person name="Debuchy R."/>
            <person name="Gladieux P."/>
            <person name="Hiltunen Thoren M."/>
            <person name="Johannesson H."/>
        </authorList>
    </citation>
    <scope>NUCLEOTIDE SEQUENCE</scope>
    <source>
        <strain evidence="1">CBS 958.72</strain>
    </source>
</reference>
<reference evidence="1" key="2">
    <citation type="submission" date="2023-06" db="EMBL/GenBank/DDBJ databases">
        <authorList>
            <consortium name="Lawrence Berkeley National Laboratory"/>
            <person name="Haridas S."/>
            <person name="Hensen N."/>
            <person name="Bonometti L."/>
            <person name="Westerberg I."/>
            <person name="Brannstrom I.O."/>
            <person name="Guillou S."/>
            <person name="Cros-Aarteil S."/>
            <person name="Calhoun S."/>
            <person name="Kuo A."/>
            <person name="Mondo S."/>
            <person name="Pangilinan J."/>
            <person name="Riley R."/>
            <person name="Labutti K."/>
            <person name="Andreopoulos B."/>
            <person name="Lipzen A."/>
            <person name="Chen C."/>
            <person name="Yanf M."/>
            <person name="Daum C."/>
            <person name="Ng V."/>
            <person name="Clum A."/>
            <person name="Steindorff A."/>
            <person name="Ohm R."/>
            <person name="Martin F."/>
            <person name="Silar P."/>
            <person name="Natvig D."/>
            <person name="Lalanne C."/>
            <person name="Gautier V."/>
            <person name="Ament-Velasquez S.L."/>
            <person name="Kruys A."/>
            <person name="Hutchinson M.I."/>
            <person name="Powell A.J."/>
            <person name="Barry K."/>
            <person name="Miller A.N."/>
            <person name="Grigoriev I.V."/>
            <person name="Debuchy R."/>
            <person name="Gladieux P."/>
            <person name="Thoren M.H."/>
            <person name="Johannesson H."/>
        </authorList>
    </citation>
    <scope>NUCLEOTIDE SEQUENCE</scope>
    <source>
        <strain evidence="1">CBS 958.72</strain>
    </source>
</reference>
<accession>A0AAE0K3C6</accession>
<gene>
    <name evidence="1" type="ORF">B0T24DRAFT_707003</name>
</gene>
<dbReference type="PANTHER" id="PTHR33112">
    <property type="entry name" value="DOMAIN PROTEIN, PUTATIVE-RELATED"/>
    <property type="match status" value="1"/>
</dbReference>
<organism evidence="1 2">
    <name type="scientific">Lasiosphaeria ovina</name>
    <dbReference type="NCBI Taxonomy" id="92902"/>
    <lineage>
        <taxon>Eukaryota</taxon>
        <taxon>Fungi</taxon>
        <taxon>Dikarya</taxon>
        <taxon>Ascomycota</taxon>
        <taxon>Pezizomycotina</taxon>
        <taxon>Sordariomycetes</taxon>
        <taxon>Sordariomycetidae</taxon>
        <taxon>Sordariales</taxon>
        <taxon>Lasiosphaeriaceae</taxon>
        <taxon>Lasiosphaeria</taxon>
    </lineage>
</organism>
<comment type="caution">
    <text evidence="1">The sequence shown here is derived from an EMBL/GenBank/DDBJ whole genome shotgun (WGS) entry which is preliminary data.</text>
</comment>